<dbReference type="RefSeq" id="XP_033654449.1">
    <property type="nucleotide sequence ID" value="XM_033798326.1"/>
</dbReference>
<evidence type="ECO:0000313" key="2">
    <source>
        <dbReference type="Proteomes" id="UP000800097"/>
    </source>
</evidence>
<reference evidence="1" key="1">
    <citation type="journal article" date="2020" name="Stud. Mycol.">
        <title>101 Dothideomycetes genomes: a test case for predicting lifestyles and emergence of pathogens.</title>
        <authorList>
            <person name="Haridas S."/>
            <person name="Albert R."/>
            <person name="Binder M."/>
            <person name="Bloem J."/>
            <person name="Labutti K."/>
            <person name="Salamov A."/>
            <person name="Andreopoulos B."/>
            <person name="Baker S."/>
            <person name="Barry K."/>
            <person name="Bills G."/>
            <person name="Bluhm B."/>
            <person name="Cannon C."/>
            <person name="Castanera R."/>
            <person name="Culley D."/>
            <person name="Daum C."/>
            <person name="Ezra D."/>
            <person name="Gonzalez J."/>
            <person name="Henrissat B."/>
            <person name="Kuo A."/>
            <person name="Liang C."/>
            <person name="Lipzen A."/>
            <person name="Lutzoni F."/>
            <person name="Magnuson J."/>
            <person name="Mondo S."/>
            <person name="Nolan M."/>
            <person name="Ohm R."/>
            <person name="Pangilinan J."/>
            <person name="Park H.-J."/>
            <person name="Ramirez L."/>
            <person name="Alfaro M."/>
            <person name="Sun H."/>
            <person name="Tritt A."/>
            <person name="Yoshinaga Y."/>
            <person name="Zwiers L.-H."/>
            <person name="Turgeon B."/>
            <person name="Goodwin S."/>
            <person name="Spatafora J."/>
            <person name="Crous P."/>
            <person name="Grigoriev I."/>
        </authorList>
    </citation>
    <scope>NUCLEOTIDE SEQUENCE</scope>
    <source>
        <strain evidence="1">CBS 379.55</strain>
    </source>
</reference>
<proteinExistence type="predicted"/>
<dbReference type="AlphaFoldDB" id="A0A6A6JJT7"/>
<protein>
    <submittedName>
        <fullName evidence="1">Uncharacterized protein</fullName>
    </submittedName>
</protein>
<dbReference type="Proteomes" id="UP000800097">
    <property type="component" value="Unassembled WGS sequence"/>
</dbReference>
<sequence>MLEPAATLDRHKFSPVATSVGSATMDAQCSTLVANLEDYIQWLPEECINDAQFSALDTAFEYFRTRMLGTVQDAVKACFELRQGKTARFSPSLYPDLGSLHGGIQATEYQVNLALIIAMKERAKTWLKGDVAAYQRAFKHELNVLGVCAEVQFFRRITHWWSDTQFAAWWRGFQSE</sequence>
<organism evidence="1 2">
    <name type="scientific">Westerdykella ornata</name>
    <dbReference type="NCBI Taxonomy" id="318751"/>
    <lineage>
        <taxon>Eukaryota</taxon>
        <taxon>Fungi</taxon>
        <taxon>Dikarya</taxon>
        <taxon>Ascomycota</taxon>
        <taxon>Pezizomycotina</taxon>
        <taxon>Dothideomycetes</taxon>
        <taxon>Pleosporomycetidae</taxon>
        <taxon>Pleosporales</taxon>
        <taxon>Sporormiaceae</taxon>
        <taxon>Westerdykella</taxon>
    </lineage>
</organism>
<dbReference type="GeneID" id="54551501"/>
<name>A0A6A6JJT7_WESOR</name>
<dbReference type="EMBL" id="ML986492">
    <property type="protein sequence ID" value="KAF2276910.1"/>
    <property type="molecule type" value="Genomic_DNA"/>
</dbReference>
<evidence type="ECO:0000313" key="1">
    <source>
        <dbReference type="EMBL" id="KAF2276910.1"/>
    </source>
</evidence>
<accession>A0A6A6JJT7</accession>
<gene>
    <name evidence="1" type="ORF">EI97DRAFT_433125</name>
</gene>
<keyword evidence="2" id="KW-1185">Reference proteome</keyword>